<dbReference type="Gene3D" id="3.40.50.200">
    <property type="entry name" value="Peptidase S8/S53 domain"/>
    <property type="match status" value="1"/>
</dbReference>
<evidence type="ECO:0000259" key="13">
    <source>
        <dbReference type="Pfam" id="PF17766"/>
    </source>
</evidence>
<dbReference type="Pfam" id="PF05922">
    <property type="entry name" value="Inhibitor_I9"/>
    <property type="match status" value="1"/>
</dbReference>
<dbReference type="AlphaFoldDB" id="A0A6J1G7L8"/>
<dbReference type="Pfam" id="PF17766">
    <property type="entry name" value="fn3_6"/>
    <property type="match status" value="1"/>
</dbReference>
<dbReference type="InterPro" id="IPR034197">
    <property type="entry name" value="Peptidases_S8_3"/>
</dbReference>
<evidence type="ECO:0000256" key="2">
    <source>
        <dbReference type="ARBA" id="ARBA00011073"/>
    </source>
</evidence>
<keyword evidence="5 10" id="KW-0732">Signal</keyword>
<dbReference type="PRINTS" id="PR00723">
    <property type="entry name" value="SUBTILISIN"/>
</dbReference>
<dbReference type="InterPro" id="IPR045051">
    <property type="entry name" value="SBT"/>
</dbReference>
<name>A0A6J1G7L8_CUCMO</name>
<dbReference type="Gene3D" id="3.30.70.80">
    <property type="entry name" value="Peptidase S8 propeptide/proteinase inhibitor I9"/>
    <property type="match status" value="1"/>
</dbReference>
<keyword evidence="14" id="KW-1185">Reference proteome</keyword>
<dbReference type="Pfam" id="PF00082">
    <property type="entry name" value="Peptidase_S8"/>
    <property type="match status" value="1"/>
</dbReference>
<protein>
    <submittedName>
        <fullName evidence="15">Subtilisin-like protease SBT3.18</fullName>
    </submittedName>
</protein>
<dbReference type="PROSITE" id="PS00138">
    <property type="entry name" value="SUBTILASE_SER"/>
    <property type="match status" value="1"/>
</dbReference>
<evidence type="ECO:0000256" key="3">
    <source>
        <dbReference type="ARBA" id="ARBA00022525"/>
    </source>
</evidence>
<reference evidence="15" key="1">
    <citation type="submission" date="2025-08" db="UniProtKB">
        <authorList>
            <consortium name="RefSeq"/>
        </authorList>
    </citation>
    <scope>IDENTIFICATION</scope>
    <source>
        <tissue evidence="15">Young leaves</tissue>
    </source>
</reference>
<evidence type="ECO:0000313" key="15">
    <source>
        <dbReference type="RefSeq" id="XP_022947798.1"/>
    </source>
</evidence>
<dbReference type="Gene3D" id="2.60.40.2310">
    <property type="match status" value="1"/>
</dbReference>
<evidence type="ECO:0000259" key="11">
    <source>
        <dbReference type="Pfam" id="PF00082"/>
    </source>
</evidence>
<dbReference type="CDD" id="cd04852">
    <property type="entry name" value="Peptidases_S8_3"/>
    <property type="match status" value="1"/>
</dbReference>
<keyword evidence="4 9" id="KW-0645">Protease</keyword>
<dbReference type="InterPro" id="IPR036852">
    <property type="entry name" value="Peptidase_S8/S53_dom_sf"/>
</dbReference>
<feature type="signal peptide" evidence="10">
    <location>
        <begin position="1"/>
        <end position="22"/>
    </location>
</feature>
<evidence type="ECO:0000256" key="5">
    <source>
        <dbReference type="ARBA" id="ARBA00022729"/>
    </source>
</evidence>
<keyword evidence="7 9" id="KW-0720">Serine protease</keyword>
<feature type="active site" description="Charge relay system" evidence="8 9">
    <location>
        <position position="221"/>
    </location>
</feature>
<dbReference type="InterPro" id="IPR010259">
    <property type="entry name" value="S8pro/Inhibitor_I9"/>
</dbReference>
<feature type="domain" description="Peptidase S8/S53" evidence="11">
    <location>
        <begin position="135"/>
        <end position="598"/>
    </location>
</feature>
<dbReference type="GeneID" id="111451553"/>
<organism evidence="14 15">
    <name type="scientific">Cucurbita moschata</name>
    <name type="common">Winter crookneck squash</name>
    <name type="synonym">Cucurbita pepo var. moschata</name>
    <dbReference type="NCBI Taxonomy" id="3662"/>
    <lineage>
        <taxon>Eukaryota</taxon>
        <taxon>Viridiplantae</taxon>
        <taxon>Streptophyta</taxon>
        <taxon>Embryophyta</taxon>
        <taxon>Tracheophyta</taxon>
        <taxon>Spermatophyta</taxon>
        <taxon>Magnoliopsida</taxon>
        <taxon>eudicotyledons</taxon>
        <taxon>Gunneridae</taxon>
        <taxon>Pentapetalae</taxon>
        <taxon>rosids</taxon>
        <taxon>fabids</taxon>
        <taxon>Cucurbitales</taxon>
        <taxon>Cucurbitaceae</taxon>
        <taxon>Cucurbiteae</taxon>
        <taxon>Cucurbita</taxon>
    </lineage>
</organism>
<dbReference type="FunFam" id="3.40.50.200:FF:000006">
    <property type="entry name" value="Subtilisin-like protease SBT1.5"/>
    <property type="match status" value="1"/>
</dbReference>
<feature type="chain" id="PRO_5027081770" evidence="10">
    <location>
        <begin position="23"/>
        <end position="781"/>
    </location>
</feature>
<evidence type="ECO:0000256" key="8">
    <source>
        <dbReference type="PIRSR" id="PIRSR615500-1"/>
    </source>
</evidence>
<evidence type="ECO:0000313" key="14">
    <source>
        <dbReference type="Proteomes" id="UP000504609"/>
    </source>
</evidence>
<comment type="subcellular location">
    <subcellularLocation>
        <location evidence="1">Secreted</location>
    </subcellularLocation>
</comment>
<evidence type="ECO:0000256" key="4">
    <source>
        <dbReference type="ARBA" id="ARBA00022670"/>
    </source>
</evidence>
<dbReference type="GO" id="GO:0009609">
    <property type="term" value="P:response to symbiotic bacterium"/>
    <property type="evidence" value="ECO:0007669"/>
    <property type="project" value="UniProtKB-ARBA"/>
</dbReference>
<dbReference type="Proteomes" id="UP000504609">
    <property type="component" value="Unplaced"/>
</dbReference>
<comment type="similarity">
    <text evidence="2 9">Belongs to the peptidase S8 family.</text>
</comment>
<dbReference type="RefSeq" id="XP_022947798.1">
    <property type="nucleotide sequence ID" value="XM_023092030.1"/>
</dbReference>
<keyword evidence="6 9" id="KW-0378">Hydrolase</keyword>
<dbReference type="InterPro" id="IPR041469">
    <property type="entry name" value="Subtilisin-like_FN3"/>
</dbReference>
<evidence type="ECO:0000256" key="9">
    <source>
        <dbReference type="PROSITE-ProRule" id="PRU01240"/>
    </source>
</evidence>
<dbReference type="Gene3D" id="3.50.30.30">
    <property type="match status" value="1"/>
</dbReference>
<dbReference type="FunFam" id="3.30.70.80:FF:000002">
    <property type="entry name" value="Subtilisin-like protease SBT5.3"/>
    <property type="match status" value="1"/>
</dbReference>
<feature type="active site" description="Charge relay system" evidence="8 9">
    <location>
        <position position="144"/>
    </location>
</feature>
<sequence length="781" mass="85029">MFPNYFCLFLSLFVLHLTSISSHVYIVYLGHTRLEDATLTSESHLRLLSKVFSSEEDGKRAMLYSYKHSFSGFSAKLNASQAMTLSKMEGVISIFKSKTMELHTTRSWDFLGLPIPSYSGRRTFDTPRSRKLADGDDVVVGIFDSGIWPESESFEDDRWMSPVPCSWKGKCVKAYRFNPSLACNRKLIGARYYLKGFEAEYGGLNTSGNPEFESPRDFLGHGTHTASTAVGGIVEDVSFTGSSLGKGIARGGAPRARLAVYKVCWGKDYEGKCTDADVMAAFDDALCDGVDVISASFGGSPPLAPFFESSSAIGSFHGMQKGVSVVFSAGNDGPYRSLVQNVFPWSICVAASTMDRTFPTQILIQNRISIMGESLITTNIINAKLANAINYFIDGVCERRSIRKGRKSGAGKVVVCFSTVGPVSMGDAQQALNAINASALIFGAPPTLQLPDLDLLPTVRIDITHATQIRNFLAELPRLPVVQIRAARSVIGKSVAPSVAYFSSRGPSSLSPDILKPDISAPGVNILAAWPPETAPTVRPTATEGESQRQVKWNFQSGTSMSCPHISGVVALIKSLHPSWSPAAIRSALITTATKRDSTRNTILAGGSTKPSDPFDIGGGQVNPLKAVNPGLVYDMTANDYIIFLCNIGYTEQQIRMIVNPSSQTLVCCPPFLSTSIANLNYPSITLANLKSTTTIKRTVRNVAANKNAIYFLKLNPPNGVQVLVWPRILLFSWFRQHVSYYITITPLKKARGRYDFGEIEWSDGFHRVTSPLVVRVSSAS</sequence>
<dbReference type="InterPro" id="IPR015500">
    <property type="entry name" value="Peptidase_S8_subtilisin-rel"/>
</dbReference>
<dbReference type="InterPro" id="IPR037045">
    <property type="entry name" value="S8pro/Inhibitor_I9_sf"/>
</dbReference>
<evidence type="ECO:0000256" key="6">
    <source>
        <dbReference type="ARBA" id="ARBA00022801"/>
    </source>
</evidence>
<evidence type="ECO:0000259" key="12">
    <source>
        <dbReference type="Pfam" id="PF05922"/>
    </source>
</evidence>
<evidence type="ECO:0000256" key="10">
    <source>
        <dbReference type="SAM" id="SignalP"/>
    </source>
</evidence>
<evidence type="ECO:0000256" key="7">
    <source>
        <dbReference type="ARBA" id="ARBA00022825"/>
    </source>
</evidence>
<gene>
    <name evidence="15" type="primary">LOC111451553</name>
</gene>
<proteinExistence type="inferred from homology"/>
<dbReference type="KEGG" id="cmos:111451553"/>
<dbReference type="InterPro" id="IPR023828">
    <property type="entry name" value="Peptidase_S8_Ser-AS"/>
</dbReference>
<keyword evidence="3" id="KW-0964">Secreted</keyword>
<dbReference type="SUPFAM" id="SSF52743">
    <property type="entry name" value="Subtilisin-like"/>
    <property type="match status" value="1"/>
</dbReference>
<feature type="domain" description="Inhibitor I9" evidence="12">
    <location>
        <begin position="24"/>
        <end position="103"/>
    </location>
</feature>
<dbReference type="GO" id="GO:0006508">
    <property type="term" value="P:proteolysis"/>
    <property type="evidence" value="ECO:0007669"/>
    <property type="project" value="UniProtKB-KW"/>
</dbReference>
<accession>A0A6J1G7L8</accession>
<feature type="active site" description="Charge relay system" evidence="8 9">
    <location>
        <position position="560"/>
    </location>
</feature>
<dbReference type="InterPro" id="IPR000209">
    <property type="entry name" value="Peptidase_S8/S53_dom"/>
</dbReference>
<feature type="domain" description="Subtilisin-like protease fibronectin type-III" evidence="13">
    <location>
        <begin position="679"/>
        <end position="775"/>
    </location>
</feature>
<dbReference type="PANTHER" id="PTHR10795">
    <property type="entry name" value="PROPROTEIN CONVERTASE SUBTILISIN/KEXIN"/>
    <property type="match status" value="1"/>
</dbReference>
<dbReference type="GO" id="GO:0004252">
    <property type="term" value="F:serine-type endopeptidase activity"/>
    <property type="evidence" value="ECO:0007669"/>
    <property type="project" value="UniProtKB-UniRule"/>
</dbReference>
<dbReference type="GO" id="GO:0005576">
    <property type="term" value="C:extracellular region"/>
    <property type="evidence" value="ECO:0007669"/>
    <property type="project" value="UniProtKB-SubCell"/>
</dbReference>
<evidence type="ECO:0000256" key="1">
    <source>
        <dbReference type="ARBA" id="ARBA00004613"/>
    </source>
</evidence>
<dbReference type="PROSITE" id="PS51892">
    <property type="entry name" value="SUBTILASE"/>
    <property type="match status" value="1"/>
</dbReference>